<sequence>MKKGKQKEPGTGEYVEEISEGLAETQKLFNDQFSEGTADRLAEKKKRGGK</sequence>
<dbReference type="Proteomes" id="UP000286235">
    <property type="component" value="Unassembled WGS sequence"/>
</dbReference>
<dbReference type="RefSeq" id="WP_183041576.1">
    <property type="nucleotide sequence ID" value="NZ_AZRV01000023.1"/>
</dbReference>
<accession>A0A420VEZ2</accession>
<feature type="region of interest" description="Disordered" evidence="1">
    <location>
        <begin position="29"/>
        <end position="50"/>
    </location>
</feature>
<proteinExistence type="predicted"/>
<gene>
    <name evidence="2" type="ORF">Cdeb_00968</name>
</gene>
<evidence type="ECO:0000256" key="1">
    <source>
        <dbReference type="SAM" id="MobiDB-lite"/>
    </source>
</evidence>
<organism evidence="2 3">
    <name type="scientific">Caldibacillus debilis GB1</name>
    <dbReference type="NCBI Taxonomy" id="1339248"/>
    <lineage>
        <taxon>Bacteria</taxon>
        <taxon>Bacillati</taxon>
        <taxon>Bacillota</taxon>
        <taxon>Bacilli</taxon>
        <taxon>Bacillales</taxon>
        <taxon>Bacillaceae</taxon>
        <taxon>Caldibacillus</taxon>
    </lineage>
</organism>
<evidence type="ECO:0000313" key="2">
    <source>
        <dbReference type="EMBL" id="RKO62232.1"/>
    </source>
</evidence>
<name>A0A420VEZ2_9BACI</name>
<keyword evidence="3" id="KW-1185">Reference proteome</keyword>
<dbReference type="EMBL" id="AZRV01000023">
    <property type="protein sequence ID" value="RKO62232.1"/>
    <property type="molecule type" value="Genomic_DNA"/>
</dbReference>
<comment type="caution">
    <text evidence="2">The sequence shown here is derived from an EMBL/GenBank/DDBJ whole genome shotgun (WGS) entry which is preliminary data.</text>
</comment>
<evidence type="ECO:0000313" key="3">
    <source>
        <dbReference type="Proteomes" id="UP000286235"/>
    </source>
</evidence>
<dbReference type="AlphaFoldDB" id="A0A420VEZ2"/>
<reference evidence="2 3" key="1">
    <citation type="submission" date="2013-12" db="EMBL/GenBank/DDBJ databases">
        <title>Genome and proteome characterization of Caldibacillus debilis GB1 derived from a cellulolytic aero-tolerant co-culture.</title>
        <authorList>
            <person name="Wushke S.T."/>
            <person name="Zhang X."/>
            <person name="Fristensky B."/>
            <person name="Wilkins J.A."/>
            <person name="Levin D.B."/>
            <person name="Sparling R."/>
        </authorList>
    </citation>
    <scope>NUCLEOTIDE SEQUENCE [LARGE SCALE GENOMIC DNA]</scope>
    <source>
        <strain evidence="2 3">GB1</strain>
    </source>
</reference>
<protein>
    <submittedName>
        <fullName evidence="2">Uncharacterized protein</fullName>
    </submittedName>
</protein>